<organism evidence="1 2">
    <name type="scientific">Geomonas paludis</name>
    <dbReference type="NCBI Taxonomy" id="2740185"/>
    <lineage>
        <taxon>Bacteria</taxon>
        <taxon>Pseudomonadati</taxon>
        <taxon>Thermodesulfobacteriota</taxon>
        <taxon>Desulfuromonadia</taxon>
        <taxon>Geobacterales</taxon>
        <taxon>Geobacteraceae</taxon>
        <taxon>Geomonas</taxon>
    </lineage>
</organism>
<dbReference type="EMBL" id="CP096574">
    <property type="protein sequence ID" value="UPU35977.1"/>
    <property type="molecule type" value="Genomic_DNA"/>
</dbReference>
<gene>
    <name evidence="1" type="ORF">M1B72_21480</name>
</gene>
<dbReference type="InterPro" id="IPR026350">
    <property type="entry name" value="GxxExxY"/>
</dbReference>
<name>A0ABY4LHL7_9BACT</name>
<dbReference type="NCBIfam" id="TIGR04256">
    <property type="entry name" value="GxxExxY"/>
    <property type="match status" value="1"/>
</dbReference>
<dbReference type="Pfam" id="PF13366">
    <property type="entry name" value="PDDEXK_3"/>
    <property type="match status" value="1"/>
</dbReference>
<accession>A0ABY4LHL7</accession>
<dbReference type="Proteomes" id="UP000831485">
    <property type="component" value="Chromosome"/>
</dbReference>
<protein>
    <submittedName>
        <fullName evidence="1">GxxExxY protein</fullName>
    </submittedName>
</protein>
<sequence>MDANVITGHIIDAALKVHTALGPGLLESAYKACLVHERIIL</sequence>
<evidence type="ECO:0000313" key="2">
    <source>
        <dbReference type="Proteomes" id="UP000831485"/>
    </source>
</evidence>
<reference evidence="1" key="1">
    <citation type="submission" date="2022-04" db="EMBL/GenBank/DDBJ databases">
        <authorList>
            <person name="Liu G."/>
        </authorList>
    </citation>
    <scope>NUCLEOTIDE SEQUENCE</scope>
    <source>
        <strain evidence="1">RG22</strain>
    </source>
</reference>
<keyword evidence="2" id="KW-1185">Reference proteome</keyword>
<evidence type="ECO:0000313" key="1">
    <source>
        <dbReference type="EMBL" id="UPU35977.1"/>
    </source>
</evidence>
<proteinExistence type="predicted"/>